<evidence type="ECO:0000256" key="9">
    <source>
        <dbReference type="SAM" id="SignalP"/>
    </source>
</evidence>
<organism evidence="11 12">
    <name type="scientific">Epilithonimonas hungarica</name>
    <dbReference type="NCBI Taxonomy" id="454006"/>
    <lineage>
        <taxon>Bacteria</taxon>
        <taxon>Pseudomonadati</taxon>
        <taxon>Bacteroidota</taxon>
        <taxon>Flavobacteriia</taxon>
        <taxon>Flavobacteriales</taxon>
        <taxon>Weeksellaceae</taxon>
        <taxon>Chryseobacterium group</taxon>
        <taxon>Epilithonimonas</taxon>
    </lineage>
</organism>
<dbReference type="GO" id="GO:0006508">
    <property type="term" value="P:proteolysis"/>
    <property type="evidence" value="ECO:0007669"/>
    <property type="project" value="UniProtKB-KW"/>
</dbReference>
<evidence type="ECO:0000256" key="7">
    <source>
        <dbReference type="ARBA" id="ARBA00023049"/>
    </source>
</evidence>
<dbReference type="InterPro" id="IPR036116">
    <property type="entry name" value="FN3_sf"/>
</dbReference>
<dbReference type="SUPFAM" id="SSF55486">
    <property type="entry name" value="Metalloproteases ('zincins'), catalytic domain"/>
    <property type="match status" value="1"/>
</dbReference>
<reference evidence="12" key="1">
    <citation type="submission" date="2016-10" db="EMBL/GenBank/DDBJ databases">
        <authorList>
            <person name="Varghese N."/>
            <person name="Submissions S."/>
        </authorList>
    </citation>
    <scope>NUCLEOTIDE SEQUENCE [LARGE SCALE GENOMIC DNA]</scope>
    <source>
        <strain evidence="12">DSM 19684</strain>
    </source>
</reference>
<evidence type="ECO:0000256" key="4">
    <source>
        <dbReference type="ARBA" id="ARBA00022729"/>
    </source>
</evidence>
<dbReference type="GO" id="GO:0046872">
    <property type="term" value="F:metal ion binding"/>
    <property type="evidence" value="ECO:0007669"/>
    <property type="project" value="UniProtKB-KW"/>
</dbReference>
<evidence type="ECO:0000256" key="8">
    <source>
        <dbReference type="PIRSR" id="PIRSR623612-1"/>
    </source>
</evidence>
<dbReference type="CDD" id="cd00063">
    <property type="entry name" value="FN3"/>
    <property type="match status" value="1"/>
</dbReference>
<dbReference type="SMART" id="SM00060">
    <property type="entry name" value="FN3"/>
    <property type="match status" value="1"/>
</dbReference>
<dbReference type="InterPro" id="IPR013856">
    <property type="entry name" value="Peptidase_M4_domain"/>
</dbReference>
<evidence type="ECO:0000256" key="6">
    <source>
        <dbReference type="ARBA" id="ARBA00022833"/>
    </source>
</evidence>
<feature type="signal peptide" evidence="9">
    <location>
        <begin position="1"/>
        <end position="23"/>
    </location>
</feature>
<dbReference type="Pfam" id="PF02868">
    <property type="entry name" value="Peptidase_M4_C"/>
    <property type="match status" value="1"/>
</dbReference>
<dbReference type="PANTHER" id="PTHR33794">
    <property type="entry name" value="BACILLOLYSIN"/>
    <property type="match status" value="1"/>
</dbReference>
<dbReference type="InterPro" id="IPR011096">
    <property type="entry name" value="FTP_domain"/>
</dbReference>
<feature type="domain" description="Fibronectin type-III" evidence="10">
    <location>
        <begin position="606"/>
        <end position="691"/>
    </location>
</feature>
<dbReference type="EMBL" id="FNBH01000001">
    <property type="protein sequence ID" value="SDF02473.1"/>
    <property type="molecule type" value="Genomic_DNA"/>
</dbReference>
<dbReference type="Proteomes" id="UP000199203">
    <property type="component" value="Unassembled WGS sequence"/>
</dbReference>
<gene>
    <name evidence="11" type="ORF">SAMN05421825_0867</name>
</gene>
<dbReference type="InterPro" id="IPR001570">
    <property type="entry name" value="Peptidase_M4_C_domain"/>
</dbReference>
<dbReference type="Pfam" id="PF01447">
    <property type="entry name" value="Peptidase_M4"/>
    <property type="match status" value="1"/>
</dbReference>
<dbReference type="Pfam" id="PF18962">
    <property type="entry name" value="Por_Secre_tail"/>
    <property type="match status" value="1"/>
</dbReference>
<dbReference type="CDD" id="cd09597">
    <property type="entry name" value="M4_TLP"/>
    <property type="match status" value="1"/>
</dbReference>
<keyword evidence="6" id="KW-0862">Zinc</keyword>
<dbReference type="InterPro" id="IPR027268">
    <property type="entry name" value="Peptidase_M4/M1_CTD_sf"/>
</dbReference>
<dbReference type="InterPro" id="IPR023612">
    <property type="entry name" value="Peptidase_M4"/>
</dbReference>
<dbReference type="RefSeq" id="WP_089871640.1">
    <property type="nucleotide sequence ID" value="NZ_FNBH01000001.1"/>
</dbReference>
<dbReference type="NCBIfam" id="TIGR04183">
    <property type="entry name" value="Por_Secre_tail"/>
    <property type="match status" value="1"/>
</dbReference>
<evidence type="ECO:0000259" key="10">
    <source>
        <dbReference type="PROSITE" id="PS50853"/>
    </source>
</evidence>
<dbReference type="Pfam" id="PF20009">
    <property type="entry name" value="GEVED"/>
    <property type="match status" value="1"/>
</dbReference>
<dbReference type="STRING" id="454006.SAMN05421825_0867"/>
<dbReference type="Gene3D" id="3.10.450.490">
    <property type="match status" value="1"/>
</dbReference>
<dbReference type="AlphaFoldDB" id="A0A1G7HPU6"/>
<dbReference type="InterPro" id="IPR045474">
    <property type="entry name" value="GEVED"/>
</dbReference>
<dbReference type="InterPro" id="IPR050728">
    <property type="entry name" value="Zinc_Metalloprotease_M4"/>
</dbReference>
<dbReference type="Pfam" id="PF07504">
    <property type="entry name" value="FTP"/>
    <property type="match status" value="1"/>
</dbReference>
<evidence type="ECO:0000256" key="1">
    <source>
        <dbReference type="ARBA" id="ARBA00009388"/>
    </source>
</evidence>
<evidence type="ECO:0000313" key="11">
    <source>
        <dbReference type="EMBL" id="SDF02473.1"/>
    </source>
</evidence>
<dbReference type="OrthoDB" id="291295at2"/>
<dbReference type="Gene3D" id="1.10.390.10">
    <property type="entry name" value="Neutral Protease Domain 2"/>
    <property type="match status" value="1"/>
</dbReference>
<keyword evidence="7" id="KW-0482">Metalloprotease</keyword>
<feature type="active site" description="Proton donor" evidence="8">
    <location>
        <position position="501"/>
    </location>
</feature>
<feature type="chain" id="PRO_5011460816" evidence="9">
    <location>
        <begin position="24"/>
        <end position="922"/>
    </location>
</feature>
<evidence type="ECO:0000313" key="12">
    <source>
        <dbReference type="Proteomes" id="UP000199203"/>
    </source>
</evidence>
<dbReference type="InterPro" id="IPR003961">
    <property type="entry name" value="FN3_dom"/>
</dbReference>
<keyword evidence="5" id="KW-0378">Hydrolase</keyword>
<accession>A0A1G7HPU6</accession>
<dbReference type="InterPro" id="IPR026444">
    <property type="entry name" value="Secre_tail"/>
</dbReference>
<evidence type="ECO:0000256" key="2">
    <source>
        <dbReference type="ARBA" id="ARBA00022670"/>
    </source>
</evidence>
<keyword evidence="3" id="KW-0479">Metal-binding</keyword>
<keyword evidence="12" id="KW-1185">Reference proteome</keyword>
<dbReference type="SUPFAM" id="SSF49265">
    <property type="entry name" value="Fibronectin type III"/>
    <property type="match status" value="1"/>
</dbReference>
<dbReference type="PROSITE" id="PS50853">
    <property type="entry name" value="FN3"/>
    <property type="match status" value="1"/>
</dbReference>
<keyword evidence="4 9" id="KW-0732">Signal</keyword>
<feature type="active site" evidence="8">
    <location>
        <position position="400"/>
    </location>
</feature>
<name>A0A1G7HPU6_9FLAO</name>
<comment type="similarity">
    <text evidence="1">Belongs to the peptidase M4 family.</text>
</comment>
<evidence type="ECO:0000256" key="3">
    <source>
        <dbReference type="ARBA" id="ARBA00022723"/>
    </source>
</evidence>
<dbReference type="PRINTS" id="PR00730">
    <property type="entry name" value="THERMOLYSIN"/>
</dbReference>
<dbReference type="GO" id="GO:0004222">
    <property type="term" value="F:metalloendopeptidase activity"/>
    <property type="evidence" value="ECO:0007669"/>
    <property type="project" value="InterPro"/>
</dbReference>
<dbReference type="Gene3D" id="2.60.40.10">
    <property type="entry name" value="Immunoglobulins"/>
    <property type="match status" value="1"/>
</dbReference>
<evidence type="ECO:0000256" key="5">
    <source>
        <dbReference type="ARBA" id="ARBA00022801"/>
    </source>
</evidence>
<protein>
    <submittedName>
        <fullName evidence="11">Por secretion system C-terminal sorting domain-containing protein</fullName>
    </submittedName>
</protein>
<dbReference type="Gene3D" id="3.10.170.10">
    <property type="match status" value="1"/>
</dbReference>
<dbReference type="Pfam" id="PF00041">
    <property type="entry name" value="fn3"/>
    <property type="match status" value="1"/>
</dbReference>
<keyword evidence="2" id="KW-0645">Protease</keyword>
<proteinExistence type="inferred from homology"/>
<sequence>MKKELLRIGILCSVVGFTLSANAQEYVDKKITEKNGNISLVTFKSGANLRSTAKVDLFREILKLPAGAEFKLTKSGKNAAGNFLDEKYQLYYNNVKVEFGTYNLHYKNGELTSMNGEIFPTNNVSTSPKVSSQVALSNAIQSVGAQKYMWDDAESNVDSYKKPAGELVLLPIQQADESYKLVLAYKFDVFASQPMSRAYIYVDAINGQVLLSDAIIKHANGQDHNNILKDELDTEKITSEVKDSELKNTISKLATGNAATRYSGTQSIETSLNTAETNYILYDTTRGNGVRTYNLKKSTTISNTDFTDADNDWTATEFDNSTWDNAALDAHFGVSKTYDYFKNFHNRDSYDDNGSILRSYVHYGNNVNNAYWSGSYMLYGDGDRTSNFNVLTAFDVTAHELGHGVCASTAALAYQRESGAMNEGLSDIWGSVVEETYLPNKQAFTIGEDITLYAPYYLRSLSDPKSAGQPDTYRGINWQPATAAEGCTTPDRDLNDYCGVHTNSGVLNHWYYVLVQGKTGANDIGKSYNVTGIGFEKAAKIVYRLETAYLSSNSNYTNARNFGIQAAVDLYGADSAEAIATQDAFYAVGLGSKYNPNGPDTTAPTTPLNLAATSTTNVSTYLTWTGSTDDFALDGYNVYKDNVLLGTTYKTSYYVTGLSASTTYDFKVEAKDEAGNKSGFSNTVPVTTLATGNTYCTSQASNTSFMKIQNVKLNTIDNASTGSTGYEDFSYLSTEVTKGGTYTITITPQWSGTVYPLRYRLYIDYNNNGVFTDTGETAWSQTTATSAATVSGTFTIPATATTGRVRIRVQAAYSQTPTSCATINYGQVEDYSLDIQDLLAVSDVDNKNSISIYPNPVKDVLNIKSNESGDSTYRIFNTAGQSVANGKSVDNKIDVNKLSTGNYVIELVNKKGEKSSQKFIKK</sequence>
<dbReference type="PANTHER" id="PTHR33794:SF1">
    <property type="entry name" value="BACILLOLYSIN"/>
    <property type="match status" value="1"/>
</dbReference>
<dbReference type="InterPro" id="IPR013783">
    <property type="entry name" value="Ig-like_fold"/>
</dbReference>